<dbReference type="Gene3D" id="1.20.120.520">
    <property type="entry name" value="nmb1532 protein domain like"/>
    <property type="match status" value="1"/>
</dbReference>
<gene>
    <name evidence="2" type="ORF">FHP91_03525</name>
</gene>
<dbReference type="Proteomes" id="UP000319502">
    <property type="component" value="Unassembled WGS sequence"/>
</dbReference>
<evidence type="ECO:0000313" key="3">
    <source>
        <dbReference type="Proteomes" id="UP000319502"/>
    </source>
</evidence>
<dbReference type="OrthoDB" id="9793254at2"/>
<evidence type="ECO:0000313" key="2">
    <source>
        <dbReference type="EMBL" id="TVO58744.1"/>
    </source>
</evidence>
<keyword evidence="3" id="KW-1185">Reference proteome</keyword>
<accession>A0A557R0T2</accession>
<feature type="domain" description="Hemerythrin-like" evidence="1">
    <location>
        <begin position="11"/>
        <end position="109"/>
    </location>
</feature>
<organism evidence="2 3">
    <name type="scientific">Denitromonas halophila</name>
    <dbReference type="NCBI Taxonomy" id="1629404"/>
    <lineage>
        <taxon>Bacteria</taxon>
        <taxon>Pseudomonadati</taxon>
        <taxon>Pseudomonadota</taxon>
        <taxon>Betaproteobacteria</taxon>
        <taxon>Rhodocyclales</taxon>
        <taxon>Zoogloeaceae</taxon>
        <taxon>Denitromonas</taxon>
    </lineage>
</organism>
<sequence>MRRDPRLVPLSREHHAALRLARALISGTGVAMLSQMRPELQAHFDEEERDLLPVLRAAGDHALVRRLLSEHEQLQRLFDEAEAGRRCAEAGEALIAHVRFEEREMFPAVERRLAPVAA</sequence>
<dbReference type="EMBL" id="VMNK01000003">
    <property type="protein sequence ID" value="TVO58744.1"/>
    <property type="molecule type" value="Genomic_DNA"/>
</dbReference>
<reference evidence="2 3" key="1">
    <citation type="submission" date="2019-07" db="EMBL/GenBank/DDBJ databases">
        <title>The pathways for chlorine oxyanion respiration interact through the shared metabolite chlorate.</title>
        <authorList>
            <person name="Barnum T.P."/>
            <person name="Cheng Y."/>
            <person name="Hill K.A."/>
            <person name="Lucas L.N."/>
            <person name="Carlson H.K."/>
            <person name="Coates J.D."/>
        </authorList>
    </citation>
    <scope>NUCLEOTIDE SEQUENCE [LARGE SCALE GENOMIC DNA]</scope>
    <source>
        <strain evidence="2 3">SFB-3</strain>
    </source>
</reference>
<dbReference type="InterPro" id="IPR012312">
    <property type="entry name" value="Hemerythrin-like"/>
</dbReference>
<dbReference type="RefSeq" id="WP_144308268.1">
    <property type="nucleotide sequence ID" value="NZ_VMNK01000003.1"/>
</dbReference>
<evidence type="ECO:0000259" key="1">
    <source>
        <dbReference type="Pfam" id="PF01814"/>
    </source>
</evidence>
<proteinExistence type="predicted"/>
<dbReference type="AlphaFoldDB" id="A0A557R0T2"/>
<dbReference type="Pfam" id="PF01814">
    <property type="entry name" value="Hemerythrin"/>
    <property type="match status" value="1"/>
</dbReference>
<comment type="caution">
    <text evidence="2">The sequence shown here is derived from an EMBL/GenBank/DDBJ whole genome shotgun (WGS) entry which is preliminary data.</text>
</comment>
<protein>
    <submittedName>
        <fullName evidence="2">Hemerythrin HHE cation-binding protein</fullName>
    </submittedName>
</protein>
<name>A0A557R0T2_9RHOO</name>